<accession>A0AAU6WS06</accession>
<gene>
    <name evidence="1" type="ORF">AAFP95_05185</name>
</gene>
<evidence type="ECO:0000313" key="1">
    <source>
        <dbReference type="EMBL" id="XAO75344.1"/>
    </source>
</evidence>
<sequence length="62" mass="6638">MFTESEIKNVSLEKSPESVNFCAVWPAAKKGLELLKEIVKNSVLKGVIGTVIGLGDGFCPSK</sequence>
<dbReference type="Proteomes" id="UP001463665">
    <property type="component" value="Chromosome"/>
</dbReference>
<reference evidence="1 2" key="1">
    <citation type="submission" date="2024-04" db="EMBL/GenBank/DDBJ databases">
        <title>Genome sequencing and assembly of rice foliar adapted Chryseobacterium endophyticum OsEnb-ALM-A6.</title>
        <authorList>
            <person name="Kumar S."/>
            <person name="Javed M."/>
            <person name="Chouhan V."/>
            <person name="Charishma K."/>
            <person name="Patel A."/>
            <person name="Kumar M."/>
            <person name="Sahu K.P."/>
            <person name="Kumar A."/>
        </authorList>
    </citation>
    <scope>NUCLEOTIDE SEQUENCE [LARGE SCALE GENOMIC DNA]</scope>
    <source>
        <strain evidence="1 2">OsEnb-ALM-A6</strain>
    </source>
</reference>
<dbReference type="RefSeq" id="WP_288376270.1">
    <property type="nucleotide sequence ID" value="NZ_CP154834.1"/>
</dbReference>
<keyword evidence="2" id="KW-1185">Reference proteome</keyword>
<name>A0AAU6WS06_9FLAO</name>
<evidence type="ECO:0000313" key="2">
    <source>
        <dbReference type="Proteomes" id="UP001463665"/>
    </source>
</evidence>
<organism evidence="1 2">
    <name type="scientific">Chryseobacterium endophyticum</name>
    <dbReference type="NCBI Taxonomy" id="1854762"/>
    <lineage>
        <taxon>Bacteria</taxon>
        <taxon>Pseudomonadati</taxon>
        <taxon>Bacteroidota</taxon>
        <taxon>Flavobacteriia</taxon>
        <taxon>Flavobacteriales</taxon>
        <taxon>Weeksellaceae</taxon>
        <taxon>Chryseobacterium group</taxon>
        <taxon>Chryseobacterium</taxon>
    </lineage>
</organism>
<dbReference type="AlphaFoldDB" id="A0AAU6WS06"/>
<proteinExistence type="predicted"/>
<protein>
    <submittedName>
        <fullName evidence="1">Uncharacterized protein</fullName>
    </submittedName>
</protein>
<dbReference type="EMBL" id="CP154834">
    <property type="protein sequence ID" value="XAO75344.1"/>
    <property type="molecule type" value="Genomic_DNA"/>
</dbReference>